<dbReference type="SUPFAM" id="SSF53335">
    <property type="entry name" value="S-adenosyl-L-methionine-dependent methyltransferases"/>
    <property type="match status" value="1"/>
</dbReference>
<dbReference type="Proteomes" id="UP000176965">
    <property type="component" value="Unassembled WGS sequence"/>
</dbReference>
<dbReference type="AlphaFoldDB" id="A0A1G2PES5"/>
<dbReference type="PROSITE" id="PS00092">
    <property type="entry name" value="N6_MTASE"/>
    <property type="match status" value="1"/>
</dbReference>
<dbReference type="InterPro" id="IPR029063">
    <property type="entry name" value="SAM-dependent_MTases_sf"/>
</dbReference>
<comment type="similarity">
    <text evidence="1">Belongs to the N(4)/N(6)-methyltransferase family.</text>
</comment>
<proteinExistence type="inferred from homology"/>
<dbReference type="PANTHER" id="PTHR13370">
    <property type="entry name" value="RNA METHYLASE-RELATED"/>
    <property type="match status" value="1"/>
</dbReference>
<evidence type="ECO:0000256" key="1">
    <source>
        <dbReference type="ARBA" id="ARBA00006594"/>
    </source>
</evidence>
<dbReference type="Pfam" id="PF01555">
    <property type="entry name" value="N6_N4_Mtase"/>
    <property type="match status" value="1"/>
</dbReference>
<dbReference type="GO" id="GO:0032259">
    <property type="term" value="P:methylation"/>
    <property type="evidence" value="ECO:0007669"/>
    <property type="project" value="UniProtKB-KW"/>
</dbReference>
<comment type="caution">
    <text evidence="6">The sequence shown here is derived from an EMBL/GenBank/DDBJ whole genome shotgun (WGS) entry which is preliminary data.</text>
</comment>
<evidence type="ECO:0000256" key="3">
    <source>
        <dbReference type="ARBA" id="ARBA00022679"/>
    </source>
</evidence>
<dbReference type="GO" id="GO:0008170">
    <property type="term" value="F:N-methyltransferase activity"/>
    <property type="evidence" value="ECO:0007669"/>
    <property type="project" value="InterPro"/>
</dbReference>
<dbReference type="PRINTS" id="PR00506">
    <property type="entry name" value="D21N6MTFRASE"/>
</dbReference>
<dbReference type="EMBL" id="MHSQ01000027">
    <property type="protein sequence ID" value="OHA46783.1"/>
    <property type="molecule type" value="Genomic_DNA"/>
</dbReference>
<dbReference type="InterPro" id="IPR002052">
    <property type="entry name" value="DNA_methylase_N6_adenine_CS"/>
</dbReference>
<organism evidence="6 7">
    <name type="scientific">Candidatus Taylorbacteria bacterium RIFOXYD2_FULL_36_9</name>
    <dbReference type="NCBI Taxonomy" id="1802338"/>
    <lineage>
        <taxon>Bacteria</taxon>
        <taxon>Candidatus Tayloriibacteriota</taxon>
    </lineage>
</organism>
<dbReference type="GO" id="GO:0005737">
    <property type="term" value="C:cytoplasm"/>
    <property type="evidence" value="ECO:0007669"/>
    <property type="project" value="TreeGrafter"/>
</dbReference>
<dbReference type="InterPro" id="IPR002941">
    <property type="entry name" value="DNA_methylase_N4/N6"/>
</dbReference>
<evidence type="ECO:0000313" key="7">
    <source>
        <dbReference type="Proteomes" id="UP000176965"/>
    </source>
</evidence>
<reference evidence="6 7" key="1">
    <citation type="journal article" date="2016" name="Nat. Commun.">
        <title>Thousands of microbial genomes shed light on interconnected biogeochemical processes in an aquifer system.</title>
        <authorList>
            <person name="Anantharaman K."/>
            <person name="Brown C.T."/>
            <person name="Hug L.A."/>
            <person name="Sharon I."/>
            <person name="Castelle C.J."/>
            <person name="Probst A.J."/>
            <person name="Thomas B.C."/>
            <person name="Singh A."/>
            <person name="Wilkins M.J."/>
            <person name="Karaoz U."/>
            <person name="Brodie E.L."/>
            <person name="Williams K.H."/>
            <person name="Hubbard S.S."/>
            <person name="Banfield J.F."/>
        </authorList>
    </citation>
    <scope>NUCLEOTIDE SEQUENCE [LARGE SCALE GENOMIC DNA]</scope>
</reference>
<keyword evidence="4" id="KW-0949">S-adenosyl-L-methionine</keyword>
<evidence type="ECO:0000313" key="6">
    <source>
        <dbReference type="EMBL" id="OHA46783.1"/>
    </source>
</evidence>
<dbReference type="PANTHER" id="PTHR13370:SF24">
    <property type="entry name" value="TYPE III RESTRICTION-MODIFICATION ENZYME STYLTI MOD SUBUNIT"/>
    <property type="match status" value="1"/>
</dbReference>
<accession>A0A1G2PES5</accession>
<gene>
    <name evidence="6" type="ORF">A2541_01205</name>
</gene>
<name>A0A1G2PES5_9BACT</name>
<feature type="domain" description="DNA methylase N-4/N-6" evidence="5">
    <location>
        <begin position="105"/>
        <end position="357"/>
    </location>
</feature>
<evidence type="ECO:0000256" key="2">
    <source>
        <dbReference type="ARBA" id="ARBA00022603"/>
    </source>
</evidence>
<dbReference type="GO" id="GO:0003677">
    <property type="term" value="F:DNA binding"/>
    <property type="evidence" value="ECO:0007669"/>
    <property type="project" value="InterPro"/>
</dbReference>
<protein>
    <recommendedName>
        <fullName evidence="5">DNA methylase N-4/N-6 domain-containing protein</fullName>
    </recommendedName>
</protein>
<evidence type="ECO:0000259" key="5">
    <source>
        <dbReference type="Pfam" id="PF01555"/>
    </source>
</evidence>
<evidence type="ECO:0000256" key="4">
    <source>
        <dbReference type="ARBA" id="ARBA00022691"/>
    </source>
</evidence>
<keyword evidence="3" id="KW-0808">Transferase</keyword>
<dbReference type="InterPro" id="IPR002295">
    <property type="entry name" value="N4/N6-MTase_EcoPI_Mod-like"/>
</dbReference>
<sequence>MPNLSKQQKEKILRLVEKGEDLPDGYKDLLFPNQKKEYELVYAGKDRKEDIIAETMAVPLQEVKTFGKNENGWTNKLIFGDNLQILKEIYNDQKGKNLLDTKDKIKLIYIDPPFATKQDFMKDGEKVYQDKVIGAEFLEFLRERLILAQEILADDGSLYVHLDQKKGHYVKVLMDEVFGENNFLNEIIWGYRIQGVGKKSWARKHDSIFYYKKSENNIFNPEKEKNIYNAPFIDTKLQPSKISDLTEKDILKIEESIKNKTSLPNNLKNKLFDTYYSEVYVRDVWDCDYTKPLISGSSEYLDYPTQKPEGLFKRIIKASSNEGDIVMDFFAGSGTTLSVAEKLGRRWIGCDCGKLSIYTIQKRIINIGLSKDLEKKENNYEKNYKPFTLYNAGLYDYKKIKELPWEKYRDFALNLFEVKDEKHKVAGIEIDGYRGNDNTIVFNHEKHKTAVLDYGYIDDLHKYIGGKISDKFFIIAPAGNVDFLEDYVEKGKNRYYILRIPYSIINELHNRDFENIKQPVDEKDVNNTVEAVGFDFIQPPEVECQYKIDKKNLTIKMASFKSKIRSKNPKKYANFETLSMVMVDFNYDSEVFDLDKTFFAEELKKVAHKISFDKKMLDKKMMIIYMDIFGNEKREVKELKDFK</sequence>
<keyword evidence="2" id="KW-0489">Methyltransferase</keyword>
<dbReference type="Gene3D" id="3.40.50.150">
    <property type="entry name" value="Vaccinia Virus protein VP39"/>
    <property type="match status" value="1"/>
</dbReference>